<keyword evidence="3" id="KW-1003">Cell membrane</keyword>
<dbReference type="AlphaFoldDB" id="A0A2N2F3Z9"/>
<gene>
    <name evidence="9" type="ORF">CVU76_02520</name>
</gene>
<feature type="transmembrane region" description="Helical" evidence="7">
    <location>
        <begin position="12"/>
        <end position="37"/>
    </location>
</feature>
<sequence length="202" mass="23160">MKLPKLNKVVIYLSLSDVFTWGPYTIISMLTGLYLASKLGENVVQFVGIGTSIYFFTRALFQMPVGILTDKYKHDKDEILILFVGILLMGFPFLLYPYIQNQYQYFFLQFLFGLGVSLNLTNWRKLFALNVDTGREGRQYSMYEVIMSVSTALICILGGYIANMGDIYFDTVMSVAGVIIMLGGIWSIMIYRYEGRKSRKKK</sequence>
<dbReference type="GO" id="GO:0005886">
    <property type="term" value="C:plasma membrane"/>
    <property type="evidence" value="ECO:0007669"/>
    <property type="project" value="UniProtKB-SubCell"/>
</dbReference>
<comment type="subcellular location">
    <subcellularLocation>
        <location evidence="1">Cell membrane</location>
        <topology evidence="1">Multi-pass membrane protein</topology>
    </subcellularLocation>
</comment>
<organism evidence="9 10">
    <name type="scientific">Candidatus Dojkabacteria bacterium HGW-Dojkabacteria-1</name>
    <dbReference type="NCBI Taxonomy" id="2013761"/>
    <lineage>
        <taxon>Bacteria</taxon>
        <taxon>Candidatus Dojkabacteria</taxon>
    </lineage>
</organism>
<evidence type="ECO:0000256" key="1">
    <source>
        <dbReference type="ARBA" id="ARBA00004651"/>
    </source>
</evidence>
<evidence type="ECO:0000256" key="7">
    <source>
        <dbReference type="SAM" id="Phobius"/>
    </source>
</evidence>
<comment type="caution">
    <text evidence="9">The sequence shown here is derived from an EMBL/GenBank/DDBJ whole genome shotgun (WGS) entry which is preliminary data.</text>
</comment>
<dbReference type="InterPro" id="IPR050171">
    <property type="entry name" value="MFS_Transporters"/>
</dbReference>
<keyword evidence="2" id="KW-0813">Transport</keyword>
<dbReference type="PANTHER" id="PTHR23517">
    <property type="entry name" value="RESISTANCE PROTEIN MDTM, PUTATIVE-RELATED-RELATED"/>
    <property type="match status" value="1"/>
</dbReference>
<accession>A0A2N2F3Z9</accession>
<dbReference type="GO" id="GO:0022857">
    <property type="term" value="F:transmembrane transporter activity"/>
    <property type="evidence" value="ECO:0007669"/>
    <property type="project" value="InterPro"/>
</dbReference>
<dbReference type="Pfam" id="PF07690">
    <property type="entry name" value="MFS_1"/>
    <property type="match status" value="1"/>
</dbReference>
<proteinExistence type="predicted"/>
<reference evidence="9 10" key="1">
    <citation type="journal article" date="2017" name="ISME J.">
        <title>Potential for microbial H2 and metal transformations associated with novel bacteria and archaea in deep terrestrial subsurface sediments.</title>
        <authorList>
            <person name="Hernsdorf A.W."/>
            <person name="Amano Y."/>
            <person name="Miyakawa K."/>
            <person name="Ise K."/>
            <person name="Suzuki Y."/>
            <person name="Anantharaman K."/>
            <person name="Probst A."/>
            <person name="Burstein D."/>
            <person name="Thomas B.C."/>
            <person name="Banfield J.F."/>
        </authorList>
    </citation>
    <scope>NUCLEOTIDE SEQUENCE [LARGE SCALE GENOMIC DNA]</scope>
    <source>
        <strain evidence="9">HGW-Dojkabacteria-1</strain>
    </source>
</reference>
<feature type="transmembrane region" description="Helical" evidence="7">
    <location>
        <begin position="167"/>
        <end position="191"/>
    </location>
</feature>
<evidence type="ECO:0000259" key="8">
    <source>
        <dbReference type="PROSITE" id="PS50850"/>
    </source>
</evidence>
<feature type="transmembrane region" description="Helical" evidence="7">
    <location>
        <begin position="142"/>
        <end position="161"/>
    </location>
</feature>
<dbReference type="SUPFAM" id="SSF103473">
    <property type="entry name" value="MFS general substrate transporter"/>
    <property type="match status" value="1"/>
</dbReference>
<evidence type="ECO:0000313" key="9">
    <source>
        <dbReference type="EMBL" id="PKN02876.1"/>
    </source>
</evidence>
<evidence type="ECO:0000313" key="10">
    <source>
        <dbReference type="Proteomes" id="UP000233417"/>
    </source>
</evidence>
<dbReference type="PANTHER" id="PTHR23517:SF3">
    <property type="entry name" value="INTEGRAL MEMBRANE TRANSPORT PROTEIN"/>
    <property type="match status" value="1"/>
</dbReference>
<evidence type="ECO:0000256" key="2">
    <source>
        <dbReference type="ARBA" id="ARBA00022448"/>
    </source>
</evidence>
<dbReference type="PROSITE" id="PS50850">
    <property type="entry name" value="MFS"/>
    <property type="match status" value="1"/>
</dbReference>
<feature type="transmembrane region" description="Helical" evidence="7">
    <location>
        <begin position="105"/>
        <end position="121"/>
    </location>
</feature>
<evidence type="ECO:0000256" key="3">
    <source>
        <dbReference type="ARBA" id="ARBA00022475"/>
    </source>
</evidence>
<dbReference type="Gene3D" id="1.20.1250.20">
    <property type="entry name" value="MFS general substrate transporter like domains"/>
    <property type="match status" value="1"/>
</dbReference>
<dbReference type="Proteomes" id="UP000233417">
    <property type="component" value="Unassembled WGS sequence"/>
</dbReference>
<dbReference type="InterPro" id="IPR020846">
    <property type="entry name" value="MFS_dom"/>
</dbReference>
<feature type="transmembrane region" description="Helical" evidence="7">
    <location>
        <begin position="43"/>
        <end position="67"/>
    </location>
</feature>
<protein>
    <recommendedName>
        <fullName evidence="8">Major facilitator superfamily (MFS) profile domain-containing protein</fullName>
    </recommendedName>
</protein>
<evidence type="ECO:0000256" key="6">
    <source>
        <dbReference type="ARBA" id="ARBA00023136"/>
    </source>
</evidence>
<dbReference type="InterPro" id="IPR011701">
    <property type="entry name" value="MFS"/>
</dbReference>
<keyword evidence="6 7" id="KW-0472">Membrane</keyword>
<feature type="domain" description="Major facilitator superfamily (MFS) profile" evidence="8">
    <location>
        <begin position="9"/>
        <end position="202"/>
    </location>
</feature>
<name>A0A2N2F3Z9_9BACT</name>
<keyword evidence="5 7" id="KW-1133">Transmembrane helix</keyword>
<feature type="transmembrane region" description="Helical" evidence="7">
    <location>
        <begin position="79"/>
        <end position="99"/>
    </location>
</feature>
<dbReference type="EMBL" id="PHAO01000001">
    <property type="protein sequence ID" value="PKN02876.1"/>
    <property type="molecule type" value="Genomic_DNA"/>
</dbReference>
<evidence type="ECO:0000256" key="4">
    <source>
        <dbReference type="ARBA" id="ARBA00022692"/>
    </source>
</evidence>
<keyword evidence="4 7" id="KW-0812">Transmembrane</keyword>
<evidence type="ECO:0000256" key="5">
    <source>
        <dbReference type="ARBA" id="ARBA00022989"/>
    </source>
</evidence>
<dbReference type="InterPro" id="IPR036259">
    <property type="entry name" value="MFS_trans_sf"/>
</dbReference>